<dbReference type="PROSITE" id="PS50853">
    <property type="entry name" value="FN3"/>
    <property type="match status" value="3"/>
</dbReference>
<dbReference type="RefSeq" id="XP_062711294.1">
    <property type="nucleotide sequence ID" value="XM_062855310.1"/>
</dbReference>
<dbReference type="GeneID" id="109408718"/>
<dbReference type="Proteomes" id="UP000069940">
    <property type="component" value="Unassembled WGS sequence"/>
</dbReference>
<keyword evidence="2" id="KW-0393">Immunoglobulin domain</keyword>
<dbReference type="InterPro" id="IPR036179">
    <property type="entry name" value="Ig-like_dom_sf"/>
</dbReference>
<dbReference type="InterPro" id="IPR013098">
    <property type="entry name" value="Ig_I-set"/>
</dbReference>
<accession>A0ABM1YY86</accession>
<feature type="signal peptide" evidence="5">
    <location>
        <begin position="1"/>
        <end position="34"/>
    </location>
</feature>
<keyword evidence="4" id="KW-1133">Transmembrane helix</keyword>
<dbReference type="CDD" id="cd00063">
    <property type="entry name" value="FN3"/>
    <property type="match status" value="3"/>
</dbReference>
<keyword evidence="4" id="KW-0812">Transmembrane</keyword>
<keyword evidence="4" id="KW-0472">Membrane</keyword>
<dbReference type="SUPFAM" id="SSF48726">
    <property type="entry name" value="Immunoglobulin"/>
    <property type="match status" value="5"/>
</dbReference>
<dbReference type="SMART" id="SM00409">
    <property type="entry name" value="IG"/>
    <property type="match status" value="5"/>
</dbReference>
<keyword evidence="5" id="KW-0732">Signal</keyword>
<feature type="transmembrane region" description="Helical" evidence="4">
    <location>
        <begin position="913"/>
        <end position="937"/>
    </location>
</feature>
<dbReference type="PANTHER" id="PTHR10075:SF100">
    <property type="entry name" value="FASCICLIN-2"/>
    <property type="match status" value="1"/>
</dbReference>
<feature type="compositionally biased region" description="Low complexity" evidence="3">
    <location>
        <begin position="593"/>
        <end position="608"/>
    </location>
</feature>
<dbReference type="EnsemblMetazoa" id="AALFPA23_013186.R19078">
    <property type="protein sequence ID" value="AALFPA23_013186.P19078"/>
    <property type="gene ID" value="AALFPA23_013186"/>
</dbReference>
<dbReference type="InterPro" id="IPR003599">
    <property type="entry name" value="Ig_sub"/>
</dbReference>
<dbReference type="SMART" id="SM00408">
    <property type="entry name" value="IGc2"/>
    <property type="match status" value="5"/>
</dbReference>
<feature type="domain" description="Ig-like" evidence="6">
    <location>
        <begin position="135"/>
        <end position="230"/>
    </location>
</feature>
<evidence type="ECO:0008006" key="10">
    <source>
        <dbReference type="Google" id="ProtNLM"/>
    </source>
</evidence>
<feature type="domain" description="Ig-like" evidence="6">
    <location>
        <begin position="39"/>
        <end position="129"/>
    </location>
</feature>
<dbReference type="Gene3D" id="2.60.40.10">
    <property type="entry name" value="Immunoglobulins"/>
    <property type="match status" value="8"/>
</dbReference>
<evidence type="ECO:0000256" key="4">
    <source>
        <dbReference type="SAM" id="Phobius"/>
    </source>
</evidence>
<protein>
    <recommendedName>
        <fullName evidence="10">Roundabout</fullName>
    </recommendedName>
</protein>
<feature type="domain" description="Ig-like" evidence="6">
    <location>
        <begin position="325"/>
        <end position="409"/>
    </location>
</feature>
<evidence type="ECO:0000259" key="7">
    <source>
        <dbReference type="PROSITE" id="PS50853"/>
    </source>
</evidence>
<dbReference type="InterPro" id="IPR007110">
    <property type="entry name" value="Ig-like_dom"/>
</dbReference>
<feature type="domain" description="Ig-like" evidence="6">
    <location>
        <begin position="426"/>
        <end position="527"/>
    </location>
</feature>
<dbReference type="Pfam" id="PF00041">
    <property type="entry name" value="fn3"/>
    <property type="match status" value="1"/>
</dbReference>
<organism evidence="8 9">
    <name type="scientific">Aedes albopictus</name>
    <name type="common">Asian tiger mosquito</name>
    <name type="synonym">Stegomyia albopicta</name>
    <dbReference type="NCBI Taxonomy" id="7160"/>
    <lineage>
        <taxon>Eukaryota</taxon>
        <taxon>Metazoa</taxon>
        <taxon>Ecdysozoa</taxon>
        <taxon>Arthropoda</taxon>
        <taxon>Hexapoda</taxon>
        <taxon>Insecta</taxon>
        <taxon>Pterygota</taxon>
        <taxon>Neoptera</taxon>
        <taxon>Endopterygota</taxon>
        <taxon>Diptera</taxon>
        <taxon>Nematocera</taxon>
        <taxon>Culicoidea</taxon>
        <taxon>Culicidae</taxon>
        <taxon>Culicinae</taxon>
        <taxon>Aedini</taxon>
        <taxon>Aedes</taxon>
        <taxon>Stegomyia</taxon>
    </lineage>
</organism>
<evidence type="ECO:0000256" key="1">
    <source>
        <dbReference type="ARBA" id="ARBA00022737"/>
    </source>
</evidence>
<dbReference type="SMART" id="SM00060">
    <property type="entry name" value="FN3"/>
    <property type="match status" value="3"/>
</dbReference>
<feature type="region of interest" description="Disordered" evidence="3">
    <location>
        <begin position="592"/>
        <end position="612"/>
    </location>
</feature>
<evidence type="ECO:0000259" key="6">
    <source>
        <dbReference type="PROSITE" id="PS50835"/>
    </source>
</evidence>
<feature type="domain" description="Fibronectin type-III" evidence="7">
    <location>
        <begin position="546"/>
        <end position="670"/>
    </location>
</feature>
<reference evidence="9" key="1">
    <citation type="journal article" date="2015" name="Proc. Natl. Acad. Sci. U.S.A.">
        <title>Genome sequence of the Asian Tiger mosquito, Aedes albopictus, reveals insights into its biology, genetics, and evolution.</title>
        <authorList>
            <person name="Chen X.G."/>
            <person name="Jiang X."/>
            <person name="Gu J."/>
            <person name="Xu M."/>
            <person name="Wu Y."/>
            <person name="Deng Y."/>
            <person name="Zhang C."/>
            <person name="Bonizzoni M."/>
            <person name="Dermauw W."/>
            <person name="Vontas J."/>
            <person name="Armbruster P."/>
            <person name="Huang X."/>
            <person name="Yang Y."/>
            <person name="Zhang H."/>
            <person name="He W."/>
            <person name="Peng H."/>
            <person name="Liu Y."/>
            <person name="Wu K."/>
            <person name="Chen J."/>
            <person name="Lirakis M."/>
            <person name="Topalis P."/>
            <person name="Van Leeuwen T."/>
            <person name="Hall A.B."/>
            <person name="Jiang X."/>
            <person name="Thorpe C."/>
            <person name="Mueller R.L."/>
            <person name="Sun C."/>
            <person name="Waterhouse R.M."/>
            <person name="Yan G."/>
            <person name="Tu Z.J."/>
            <person name="Fang X."/>
            <person name="James A.A."/>
        </authorList>
    </citation>
    <scope>NUCLEOTIDE SEQUENCE [LARGE SCALE GENOMIC DNA]</scope>
    <source>
        <strain evidence="9">Foshan</strain>
    </source>
</reference>
<feature type="chain" id="PRO_5046727787" description="Roundabout" evidence="5">
    <location>
        <begin position="35"/>
        <end position="1138"/>
    </location>
</feature>
<sequence>MTVQSQRSRMTSAFPMVVVTLLLLASTSIQLTNAQFRSPRITEHPSDVTVPKGDPVTLNCQAEGKPPPVVQWFKDGDPVKLDSNHVLLPAGSLFFLRTLHSKKEQDDGIYWCVASNKAGTVHSRNATLQVAVLRDDFRVEPKNTRVAAGETALLECGAPRGNPEPSISWKKDDVLLDLDDYRVSKDLARIRIVDGGNLLISDVRPGDAGRYQCVAQNMVGSRESTYAKLAVQVKPYFIAKPSDVTVLEGNRVQFQCAVGGDPFPQVLWSKENGHIPVGRAEILEEDRSLVIRNATPDDRGQYICEAHNSVGQISGRANLAINTPPSFTVRPQDQRVVPNGMASFRCGATGNPAPSVFWTKEGSQTLMFPNNTYGSLQISGQGTLQIRGVQREDEGYYVCSALSVAGSVTSRVYLQVTSSLDSITPPLLQLVPTNQSLASGSSTILPCRLAPTSTNGQSNSVVDDGRITWLRNGFELSPASSTRFSQLPAGSLMIDDLQVQDSGWYRCIARVGSMVASSAWSAYLTVEDNLPSSQQRAFNSDLLPAAPGSPKALNITNSNVTLAWPIRSTNAPPSDKSRSSLTYTIEQFCLDDSSQTTSLPPSSASTSSHPEEYDAGGWQISLRQLAGNTATVTGLRPDASYLFVVRAENAYGCSGPSAVSVPIRTLTSDDRVTVPAEMESARNVLSGKILELIDIIPLSSTSVRLEWLLHVSSSEQYVEGFYVRYRELDSPTQRYSMLSIPNNEIEQHVITNLAKFTKYEFFLTPFFKNLEGQPSNARIVQTMEDLPSIAPGNIQTGMLNLTAGWVRWSPPPKDQLNGILQGYKIQVKAGNISKLLAQMTLNATTTSVMLNNLTTGSSYGIRVGAFNRVGLGPYSKPVHLTMDPSFVIVPQGVHNSYNDYDDFRHHNFLHETWFMIFVVLSLFIILLFTVVGGVIFFKRRQGLGKPVVTVPIGARRDLPSLSVSRKDNSIWIDRGWRTCDTDKDSGLSSIKLLEGHQIFPNQALSDGGTDYAEVDPRGVTSFYNCRKSPESPTPYATTMIINGIPHSDNGDLGYQGHDTFSSTSSSFRSFYGYPRPINSNQVPPNWVDYLPPPPEHPPPAPQPLDINQLNHVYPSELVGTMSSSQASSYCSRRTSGYK</sequence>
<dbReference type="InterPro" id="IPR013783">
    <property type="entry name" value="Ig-like_fold"/>
</dbReference>
<name>A0ABM1YY86_AEDAL</name>
<dbReference type="InterPro" id="IPR036116">
    <property type="entry name" value="FN3_sf"/>
</dbReference>
<feature type="domain" description="Ig-like" evidence="6">
    <location>
        <begin position="235"/>
        <end position="320"/>
    </location>
</feature>
<dbReference type="InterPro" id="IPR003961">
    <property type="entry name" value="FN3_dom"/>
</dbReference>
<feature type="domain" description="Fibronectin type-III" evidence="7">
    <location>
        <begin position="790"/>
        <end position="885"/>
    </location>
</feature>
<dbReference type="SUPFAM" id="SSF49265">
    <property type="entry name" value="Fibronectin type III"/>
    <property type="match status" value="2"/>
</dbReference>
<keyword evidence="1" id="KW-0677">Repeat</keyword>
<feature type="domain" description="Fibronectin type-III" evidence="7">
    <location>
        <begin position="688"/>
        <end position="785"/>
    </location>
</feature>
<dbReference type="Pfam" id="PF13927">
    <property type="entry name" value="Ig_3"/>
    <property type="match status" value="2"/>
</dbReference>
<dbReference type="PANTHER" id="PTHR10075">
    <property type="entry name" value="BASIGIN RELATED"/>
    <property type="match status" value="1"/>
</dbReference>
<dbReference type="InterPro" id="IPR003598">
    <property type="entry name" value="Ig_sub2"/>
</dbReference>
<evidence type="ECO:0000313" key="9">
    <source>
        <dbReference type="Proteomes" id="UP000069940"/>
    </source>
</evidence>
<evidence type="ECO:0000256" key="2">
    <source>
        <dbReference type="ARBA" id="ARBA00023319"/>
    </source>
</evidence>
<proteinExistence type="predicted"/>
<dbReference type="Pfam" id="PF07679">
    <property type="entry name" value="I-set"/>
    <property type="match status" value="2"/>
</dbReference>
<reference evidence="8" key="2">
    <citation type="submission" date="2025-05" db="UniProtKB">
        <authorList>
            <consortium name="EnsemblMetazoa"/>
        </authorList>
    </citation>
    <scope>IDENTIFICATION</scope>
    <source>
        <strain evidence="8">Foshan</strain>
    </source>
</reference>
<keyword evidence="9" id="KW-1185">Reference proteome</keyword>
<evidence type="ECO:0000256" key="5">
    <source>
        <dbReference type="SAM" id="SignalP"/>
    </source>
</evidence>
<evidence type="ECO:0000256" key="3">
    <source>
        <dbReference type="SAM" id="MobiDB-lite"/>
    </source>
</evidence>
<evidence type="ECO:0000313" key="8">
    <source>
        <dbReference type="EnsemblMetazoa" id="AALFPA23_013186.P19078"/>
    </source>
</evidence>
<dbReference type="PROSITE" id="PS50835">
    <property type="entry name" value="IG_LIKE"/>
    <property type="match status" value="5"/>
</dbReference>